<reference evidence="1" key="1">
    <citation type="submission" date="2021-07" db="EMBL/GenBank/DDBJ databases">
        <authorList>
            <person name="Durling M."/>
        </authorList>
    </citation>
    <scope>NUCLEOTIDE SEQUENCE</scope>
</reference>
<keyword evidence="2" id="KW-1185">Reference proteome</keyword>
<name>A0A9N9Q0C4_9HELO</name>
<evidence type="ECO:0000313" key="2">
    <source>
        <dbReference type="Proteomes" id="UP000701801"/>
    </source>
</evidence>
<proteinExistence type="predicted"/>
<evidence type="ECO:0000313" key="1">
    <source>
        <dbReference type="EMBL" id="CAG8981328.1"/>
    </source>
</evidence>
<sequence length="146" mass="16160">MPSQASFFHSVSLARILISDAHPRKPPKASVGHTAPATIYFNTNTVTPPAIPPARLAKPRKRTTRAFHATPEPEYENESAESRVFSIELMISIPSAEKIRGSQSMKRMWIGGSEPLSGECEKTEASRRMKNARENWVEGVSRALAM</sequence>
<accession>A0A9N9Q0C4</accession>
<dbReference type="EMBL" id="CAJVRM010000463">
    <property type="protein sequence ID" value="CAG8981328.1"/>
    <property type="molecule type" value="Genomic_DNA"/>
</dbReference>
<protein>
    <submittedName>
        <fullName evidence="1">Uncharacterized protein</fullName>
    </submittedName>
</protein>
<dbReference type="Proteomes" id="UP000701801">
    <property type="component" value="Unassembled WGS sequence"/>
</dbReference>
<comment type="caution">
    <text evidence="1">The sequence shown here is derived from an EMBL/GenBank/DDBJ whole genome shotgun (WGS) entry which is preliminary data.</text>
</comment>
<dbReference type="AlphaFoldDB" id="A0A9N9Q0C4"/>
<organism evidence="1 2">
    <name type="scientific">Hymenoscyphus albidus</name>
    <dbReference type="NCBI Taxonomy" id="595503"/>
    <lineage>
        <taxon>Eukaryota</taxon>
        <taxon>Fungi</taxon>
        <taxon>Dikarya</taxon>
        <taxon>Ascomycota</taxon>
        <taxon>Pezizomycotina</taxon>
        <taxon>Leotiomycetes</taxon>
        <taxon>Helotiales</taxon>
        <taxon>Helotiaceae</taxon>
        <taxon>Hymenoscyphus</taxon>
    </lineage>
</organism>
<gene>
    <name evidence="1" type="ORF">HYALB_00005128</name>
</gene>